<gene>
    <name evidence="11" type="primary">ribA</name>
    <name evidence="13" type="ORF">AQJ64_43100</name>
</gene>
<dbReference type="NCBIfam" id="NF001591">
    <property type="entry name" value="PRK00393.1"/>
    <property type="match status" value="1"/>
</dbReference>
<feature type="domain" description="GTP cyclohydrolase II" evidence="12">
    <location>
        <begin position="29"/>
        <end position="182"/>
    </location>
</feature>
<dbReference type="CDD" id="cd00641">
    <property type="entry name" value="GTP_cyclohydro2"/>
    <property type="match status" value="1"/>
</dbReference>
<dbReference type="RefSeq" id="WP_055635926.1">
    <property type="nucleotide sequence ID" value="NZ_JBIRRP010000005.1"/>
</dbReference>
<comment type="function">
    <text evidence="9 11">Catalyzes the conversion of GTP to 2,5-diamino-6-ribosylamino-4(3H)-pyrimidinone 5'-phosphate (DARP), formate and pyrophosphate.</text>
</comment>
<feature type="binding site" evidence="11">
    <location>
        <position position="78"/>
    </location>
    <ligand>
        <name>Zn(2+)</name>
        <dbReference type="ChEBI" id="CHEBI:29105"/>
        <note>catalytic</note>
    </ligand>
</feature>
<comment type="pathway">
    <text evidence="1 11">Cofactor biosynthesis; riboflavin biosynthesis; 5-amino-6-(D-ribitylamino)uracil from GTP: step 1/4.</text>
</comment>
<evidence type="ECO:0000256" key="9">
    <source>
        <dbReference type="ARBA" id="ARBA00043932"/>
    </source>
</evidence>
<accession>A0A117R7D6</accession>
<evidence type="ECO:0000256" key="1">
    <source>
        <dbReference type="ARBA" id="ARBA00004853"/>
    </source>
</evidence>
<keyword evidence="4 11" id="KW-0479">Metal-binding</keyword>
<sequence length="228" mass="24707">MNAGGNTTNHRARTAVRARVPVTLQRAGHRSADLVTFTGLPDHEEHLAVVVPGPAGEVPLVRLHSECLTGDVFGSARCDCGPQLQEALQRITREGGAVLYLRQEGRGIGLYNKLDAYVLQDRGSDTFEANRLLGRGEDERDYSAAAEMLRALGMTRIRLLTNNPEKAAQLARLGIEVTAMVPTGVYLTGENGRYLDAKARHGGHTLFVPDALPTTSEPRTDDLEVSVL</sequence>
<evidence type="ECO:0000256" key="10">
    <source>
        <dbReference type="ARBA" id="ARBA00049295"/>
    </source>
</evidence>
<reference evidence="13 14" key="1">
    <citation type="submission" date="2015-10" db="EMBL/GenBank/DDBJ databases">
        <title>Draft genome sequence of Streptomyces griseoruber DSM 40281, type strain for the species Streptomyces griseoruber.</title>
        <authorList>
            <person name="Ruckert C."/>
            <person name="Winkler A."/>
            <person name="Kalinowski J."/>
            <person name="Kampfer P."/>
            <person name="Glaeser S."/>
        </authorList>
    </citation>
    <scope>NUCLEOTIDE SEQUENCE [LARGE SCALE GENOMIC DNA]</scope>
    <source>
        <strain evidence="13 14">DSM 40281</strain>
    </source>
</reference>
<keyword evidence="7 11" id="KW-0862">Zinc</keyword>
<dbReference type="HAMAP" id="MF_00179">
    <property type="entry name" value="RibA"/>
    <property type="match status" value="1"/>
</dbReference>
<feature type="binding site" evidence="11">
    <location>
        <begin position="104"/>
        <end position="106"/>
    </location>
    <ligand>
        <name>GTP</name>
        <dbReference type="ChEBI" id="CHEBI:37565"/>
    </ligand>
</feature>
<feature type="binding site" evidence="11">
    <location>
        <position position="67"/>
    </location>
    <ligand>
        <name>Zn(2+)</name>
        <dbReference type="ChEBI" id="CHEBI:29105"/>
        <note>catalytic</note>
    </ligand>
</feature>
<dbReference type="GO" id="GO:0005525">
    <property type="term" value="F:GTP binding"/>
    <property type="evidence" value="ECO:0007669"/>
    <property type="project" value="UniProtKB-KW"/>
</dbReference>
<dbReference type="SUPFAM" id="SSF142695">
    <property type="entry name" value="RibA-like"/>
    <property type="match status" value="1"/>
</dbReference>
<dbReference type="InterPro" id="IPR032677">
    <property type="entry name" value="GTP_cyclohydro_II"/>
</dbReference>
<keyword evidence="6 11" id="KW-0378">Hydrolase</keyword>
<dbReference type="InterPro" id="IPR036144">
    <property type="entry name" value="RibA-like_sf"/>
</dbReference>
<dbReference type="AlphaFoldDB" id="A0A117R7D6"/>
<feature type="binding site" evidence="11">
    <location>
        <position position="83"/>
    </location>
    <ligand>
        <name>GTP</name>
        <dbReference type="ChEBI" id="CHEBI:37565"/>
    </ligand>
</feature>
<comment type="caution">
    <text evidence="13">The sequence shown here is derived from an EMBL/GenBank/DDBJ whole genome shotgun (WGS) entry which is preliminary data.</text>
</comment>
<feature type="active site" description="Proton acceptor" evidence="11">
    <location>
        <position position="138"/>
    </location>
</feature>
<keyword evidence="8 11" id="KW-0342">GTP-binding</keyword>
<evidence type="ECO:0000313" key="13">
    <source>
        <dbReference type="EMBL" id="KUN75223.1"/>
    </source>
</evidence>
<proteinExistence type="inferred from homology"/>
<evidence type="ECO:0000256" key="4">
    <source>
        <dbReference type="ARBA" id="ARBA00022723"/>
    </source>
</evidence>
<evidence type="ECO:0000256" key="7">
    <source>
        <dbReference type="ARBA" id="ARBA00022833"/>
    </source>
</evidence>
<dbReference type="Gene3D" id="3.40.50.10990">
    <property type="entry name" value="GTP cyclohydrolase II"/>
    <property type="match status" value="1"/>
</dbReference>
<dbReference type="GO" id="GO:0003935">
    <property type="term" value="F:GTP cyclohydrolase II activity"/>
    <property type="evidence" value="ECO:0007669"/>
    <property type="project" value="UniProtKB-UniRule"/>
</dbReference>
<feature type="binding site" evidence="11">
    <location>
        <begin position="62"/>
        <end position="66"/>
    </location>
    <ligand>
        <name>GTP</name>
        <dbReference type="ChEBI" id="CHEBI:37565"/>
    </ligand>
</feature>
<keyword evidence="14" id="KW-1185">Reference proteome</keyword>
<evidence type="ECO:0000256" key="11">
    <source>
        <dbReference type="HAMAP-Rule" id="MF_00179"/>
    </source>
</evidence>
<name>A0A117R7D6_9ACTN</name>
<comment type="similarity">
    <text evidence="2">In the N-terminal section; belongs to the DHBP synthase family.</text>
</comment>
<evidence type="ECO:0000256" key="3">
    <source>
        <dbReference type="ARBA" id="ARBA00022619"/>
    </source>
</evidence>
<feature type="active site" description="Nucleophile" evidence="11">
    <location>
        <position position="140"/>
    </location>
</feature>
<evidence type="ECO:0000256" key="8">
    <source>
        <dbReference type="ARBA" id="ARBA00023134"/>
    </source>
</evidence>
<dbReference type="UniPathway" id="UPA00275">
    <property type="reaction ID" value="UER00400"/>
</dbReference>
<dbReference type="OrthoDB" id="9793111at2"/>
<protein>
    <recommendedName>
        <fullName evidence="11">GTP cyclohydrolase-2</fullName>
        <ecNumber evidence="11">3.5.4.25</ecNumber>
    </recommendedName>
    <alternativeName>
        <fullName evidence="11">GTP cyclohydrolase II</fullName>
    </alternativeName>
</protein>
<comment type="cofactor">
    <cofactor evidence="11">
        <name>Zn(2+)</name>
        <dbReference type="ChEBI" id="CHEBI:29105"/>
    </cofactor>
    <text evidence="11">Binds 1 zinc ion per subunit.</text>
</comment>
<dbReference type="Pfam" id="PF00925">
    <property type="entry name" value="GTP_cyclohydro2"/>
    <property type="match status" value="1"/>
</dbReference>
<evidence type="ECO:0000313" key="14">
    <source>
        <dbReference type="Proteomes" id="UP000052982"/>
    </source>
</evidence>
<comment type="similarity">
    <text evidence="11">Belongs to the GTP cyclohydrolase II family.</text>
</comment>
<dbReference type="Proteomes" id="UP000052982">
    <property type="component" value="Unassembled WGS sequence"/>
</dbReference>
<evidence type="ECO:0000259" key="12">
    <source>
        <dbReference type="Pfam" id="PF00925"/>
    </source>
</evidence>
<dbReference type="EMBL" id="LMWW01000087">
    <property type="protein sequence ID" value="KUN75223.1"/>
    <property type="molecule type" value="Genomic_DNA"/>
</dbReference>
<feature type="binding site" evidence="11">
    <location>
        <position position="80"/>
    </location>
    <ligand>
        <name>Zn(2+)</name>
        <dbReference type="ChEBI" id="CHEBI:29105"/>
        <note>catalytic</note>
    </ligand>
</feature>
<comment type="catalytic activity">
    <reaction evidence="10 11">
        <text>GTP + 4 H2O = 2,5-diamino-6-hydroxy-4-(5-phosphoribosylamino)-pyrimidine + formate + 2 phosphate + 3 H(+)</text>
        <dbReference type="Rhea" id="RHEA:23704"/>
        <dbReference type="ChEBI" id="CHEBI:15377"/>
        <dbReference type="ChEBI" id="CHEBI:15378"/>
        <dbReference type="ChEBI" id="CHEBI:15740"/>
        <dbReference type="ChEBI" id="CHEBI:37565"/>
        <dbReference type="ChEBI" id="CHEBI:43474"/>
        <dbReference type="ChEBI" id="CHEBI:58614"/>
        <dbReference type="EC" id="3.5.4.25"/>
    </reaction>
</comment>
<dbReference type="GO" id="GO:0008270">
    <property type="term" value="F:zinc ion binding"/>
    <property type="evidence" value="ECO:0007669"/>
    <property type="project" value="UniProtKB-UniRule"/>
</dbReference>
<feature type="binding site" evidence="11">
    <location>
        <position position="126"/>
    </location>
    <ligand>
        <name>GTP</name>
        <dbReference type="ChEBI" id="CHEBI:37565"/>
    </ligand>
</feature>
<dbReference type="GO" id="GO:0009231">
    <property type="term" value="P:riboflavin biosynthetic process"/>
    <property type="evidence" value="ECO:0007669"/>
    <property type="project" value="UniProtKB-UniRule"/>
</dbReference>
<feature type="binding site" evidence="11">
    <location>
        <position position="166"/>
    </location>
    <ligand>
        <name>GTP</name>
        <dbReference type="ChEBI" id="CHEBI:37565"/>
    </ligand>
</feature>
<keyword evidence="3 11" id="KW-0686">Riboflavin biosynthesis</keyword>
<dbReference type="FunFam" id="3.40.50.10990:FF:000001">
    <property type="entry name" value="Riboflavin biosynthesis protein RibBA"/>
    <property type="match status" value="1"/>
</dbReference>
<dbReference type="PANTHER" id="PTHR21327">
    <property type="entry name" value="GTP CYCLOHYDROLASE II-RELATED"/>
    <property type="match status" value="1"/>
</dbReference>
<organism evidence="13 14">
    <name type="scientific">Streptomyces griseoruber</name>
    <dbReference type="NCBI Taxonomy" id="1943"/>
    <lineage>
        <taxon>Bacteria</taxon>
        <taxon>Bacillati</taxon>
        <taxon>Actinomycetota</taxon>
        <taxon>Actinomycetes</taxon>
        <taxon>Kitasatosporales</taxon>
        <taxon>Streptomycetaceae</taxon>
        <taxon>Streptomyces</taxon>
    </lineage>
</organism>
<evidence type="ECO:0000256" key="6">
    <source>
        <dbReference type="ARBA" id="ARBA00022801"/>
    </source>
</evidence>
<dbReference type="EC" id="3.5.4.25" evidence="11"/>
<dbReference type="PANTHER" id="PTHR21327:SF18">
    <property type="entry name" value="3,4-DIHYDROXY-2-BUTANONE 4-PHOSPHATE SYNTHASE"/>
    <property type="match status" value="1"/>
</dbReference>
<evidence type="ECO:0000256" key="2">
    <source>
        <dbReference type="ARBA" id="ARBA00005520"/>
    </source>
</evidence>
<keyword evidence="5 11" id="KW-0547">Nucleotide-binding</keyword>
<evidence type="ECO:0000256" key="5">
    <source>
        <dbReference type="ARBA" id="ARBA00022741"/>
    </source>
</evidence>
<dbReference type="InterPro" id="IPR000926">
    <property type="entry name" value="RibA"/>
</dbReference>
<dbReference type="GO" id="GO:0005829">
    <property type="term" value="C:cytosol"/>
    <property type="evidence" value="ECO:0007669"/>
    <property type="project" value="TreeGrafter"/>
</dbReference>
<dbReference type="STRING" id="1943.AQJ64_43100"/>
<feature type="binding site" evidence="11">
    <location>
        <position position="161"/>
    </location>
    <ligand>
        <name>GTP</name>
        <dbReference type="ChEBI" id="CHEBI:37565"/>
    </ligand>
</feature>